<dbReference type="AlphaFoldDB" id="A0A8H3ETJ5"/>
<sequence length="144" mass="16651">METGQSEDDYPYDADLATGGRVTKKRWAQLDTEATNLELVLGHWNNYLSKFATIYDFIVQYYHLHDTSKQDINTWLDVGRHQWVEEGDPGIWEYNWTIIVHSTTDAFLISLFSSALVKVDVCVALQESGVCEDIYQWDFCISDD</sequence>
<dbReference type="Proteomes" id="UP000664521">
    <property type="component" value="Unassembled WGS sequence"/>
</dbReference>
<organism evidence="1 2">
    <name type="scientific">Heterodermia speciosa</name>
    <dbReference type="NCBI Taxonomy" id="116794"/>
    <lineage>
        <taxon>Eukaryota</taxon>
        <taxon>Fungi</taxon>
        <taxon>Dikarya</taxon>
        <taxon>Ascomycota</taxon>
        <taxon>Pezizomycotina</taxon>
        <taxon>Lecanoromycetes</taxon>
        <taxon>OSLEUM clade</taxon>
        <taxon>Lecanoromycetidae</taxon>
        <taxon>Caliciales</taxon>
        <taxon>Physciaceae</taxon>
        <taxon>Heterodermia</taxon>
    </lineage>
</organism>
<keyword evidence="2" id="KW-1185">Reference proteome</keyword>
<reference evidence="1" key="1">
    <citation type="submission" date="2021-03" db="EMBL/GenBank/DDBJ databases">
        <authorList>
            <person name="Tagirdzhanova G."/>
        </authorList>
    </citation>
    <scope>NUCLEOTIDE SEQUENCE</scope>
</reference>
<protein>
    <submittedName>
        <fullName evidence="1">Uncharacterized protein</fullName>
    </submittedName>
</protein>
<name>A0A8H3ETJ5_9LECA</name>
<dbReference type="EMBL" id="CAJPDS010000010">
    <property type="protein sequence ID" value="CAF9911415.1"/>
    <property type="molecule type" value="Genomic_DNA"/>
</dbReference>
<evidence type="ECO:0000313" key="2">
    <source>
        <dbReference type="Proteomes" id="UP000664521"/>
    </source>
</evidence>
<evidence type="ECO:0000313" key="1">
    <source>
        <dbReference type="EMBL" id="CAF9911415.1"/>
    </source>
</evidence>
<gene>
    <name evidence="1" type="ORF">HETSPECPRED_000327</name>
</gene>
<proteinExistence type="predicted"/>
<accession>A0A8H3ETJ5</accession>
<comment type="caution">
    <text evidence="1">The sequence shown here is derived from an EMBL/GenBank/DDBJ whole genome shotgun (WGS) entry which is preliminary data.</text>
</comment>